<keyword evidence="6" id="KW-0572">Peptidoglycan-anchor</keyword>
<feature type="chain" id="PRO_5043622823" evidence="9">
    <location>
        <begin position="32"/>
        <end position="2058"/>
    </location>
</feature>
<feature type="compositionally biased region" description="Basic and acidic residues" evidence="7">
    <location>
        <begin position="190"/>
        <end position="206"/>
    </location>
</feature>
<feature type="compositionally biased region" description="Polar residues" evidence="7">
    <location>
        <begin position="470"/>
        <end position="479"/>
    </location>
</feature>
<dbReference type="InterPro" id="IPR041033">
    <property type="entry name" value="SpaA_PFL_dom_1"/>
</dbReference>
<dbReference type="RefSeq" id="WP_010743413.1">
    <property type="nucleotide sequence ID" value="NZ_BTSP01000010.1"/>
</dbReference>
<dbReference type="Gene3D" id="2.60.40.740">
    <property type="match status" value="5"/>
</dbReference>
<dbReference type="Gene3D" id="2.60.40.1280">
    <property type="match status" value="1"/>
</dbReference>
<feature type="region of interest" description="Disordered" evidence="7">
    <location>
        <begin position="462"/>
        <end position="483"/>
    </location>
</feature>
<dbReference type="EMBL" id="JARPXM010000016">
    <property type="protein sequence ID" value="MDT2539293.1"/>
    <property type="molecule type" value="Genomic_DNA"/>
</dbReference>
<dbReference type="NCBIfam" id="TIGR01167">
    <property type="entry name" value="LPXTG_anchor"/>
    <property type="match status" value="1"/>
</dbReference>
<evidence type="ECO:0000313" key="12">
    <source>
        <dbReference type="Proteomes" id="UP001249240"/>
    </source>
</evidence>
<dbReference type="Proteomes" id="UP001249240">
    <property type="component" value="Unassembled WGS sequence"/>
</dbReference>
<evidence type="ECO:0000313" key="11">
    <source>
        <dbReference type="EMBL" id="MDT2539293.1"/>
    </source>
</evidence>
<keyword evidence="3" id="KW-0134">Cell wall</keyword>
<dbReference type="PROSITE" id="PS50847">
    <property type="entry name" value="GRAM_POS_ANCHORING"/>
    <property type="match status" value="1"/>
</dbReference>
<feature type="compositionally biased region" description="Polar residues" evidence="7">
    <location>
        <begin position="175"/>
        <end position="189"/>
    </location>
</feature>
<dbReference type="InterPro" id="IPR041171">
    <property type="entry name" value="SDR_Ig"/>
</dbReference>
<evidence type="ECO:0000256" key="6">
    <source>
        <dbReference type="ARBA" id="ARBA00023088"/>
    </source>
</evidence>
<evidence type="ECO:0000256" key="1">
    <source>
        <dbReference type="ARBA" id="ARBA00004168"/>
    </source>
</evidence>
<dbReference type="Gene3D" id="2.60.40.10">
    <property type="entry name" value="Immunoglobulins"/>
    <property type="match status" value="9"/>
</dbReference>
<comment type="caution">
    <text evidence="11">The sequence shown here is derived from an EMBL/GenBank/DDBJ whole genome shotgun (WGS) entry which is preliminary data.</text>
</comment>
<keyword evidence="5 9" id="KW-0732">Signal</keyword>
<evidence type="ECO:0000256" key="2">
    <source>
        <dbReference type="ARBA" id="ARBA00007257"/>
    </source>
</evidence>
<keyword evidence="8" id="KW-0812">Transmembrane</keyword>
<dbReference type="SUPFAM" id="SSF49478">
    <property type="entry name" value="Cna protein B-type domain"/>
    <property type="match status" value="8"/>
</dbReference>
<dbReference type="InterPro" id="IPR013783">
    <property type="entry name" value="Ig-like_fold"/>
</dbReference>
<dbReference type="Pfam" id="PF17961">
    <property type="entry name" value="Big_8"/>
    <property type="match status" value="1"/>
</dbReference>
<feature type="region of interest" description="Disordered" evidence="7">
    <location>
        <begin position="773"/>
        <end position="797"/>
    </location>
</feature>
<feature type="compositionally biased region" description="Polar residues" evidence="7">
    <location>
        <begin position="2004"/>
        <end position="2013"/>
    </location>
</feature>
<dbReference type="Pfam" id="PF05737">
    <property type="entry name" value="Collagen_bind"/>
    <property type="match status" value="4"/>
</dbReference>
<feature type="region of interest" description="Disordered" evidence="7">
    <location>
        <begin position="2002"/>
        <end position="2030"/>
    </location>
</feature>
<feature type="region of interest" description="Disordered" evidence="7">
    <location>
        <begin position="137"/>
        <end position="211"/>
    </location>
</feature>
<protein>
    <submittedName>
        <fullName evidence="11">SpaA isopeptide-forming pilin-related protein</fullName>
    </submittedName>
</protein>
<evidence type="ECO:0000256" key="3">
    <source>
        <dbReference type="ARBA" id="ARBA00022512"/>
    </source>
</evidence>
<dbReference type="GO" id="GO:0007155">
    <property type="term" value="P:cell adhesion"/>
    <property type="evidence" value="ECO:0007669"/>
    <property type="project" value="InterPro"/>
</dbReference>
<keyword evidence="8" id="KW-0472">Membrane</keyword>
<dbReference type="InterPro" id="IPR011252">
    <property type="entry name" value="Fibrogen-bd_dom1"/>
</dbReference>
<dbReference type="Pfam" id="PF00746">
    <property type="entry name" value="Gram_pos_anchor"/>
    <property type="match status" value="1"/>
</dbReference>
<feature type="signal peptide" evidence="9">
    <location>
        <begin position="1"/>
        <end position="31"/>
    </location>
</feature>
<evidence type="ECO:0000259" key="10">
    <source>
        <dbReference type="PROSITE" id="PS50847"/>
    </source>
</evidence>
<accession>A0AAW8SWR8</accession>
<name>A0AAW8SWR8_9ENTE</name>
<comment type="similarity">
    <text evidence="2">Belongs to the serine-aspartate repeat-containing protein (SDr) family.</text>
</comment>
<feature type="compositionally biased region" description="Polar residues" evidence="7">
    <location>
        <begin position="2021"/>
        <end position="2030"/>
    </location>
</feature>
<organism evidence="11 12">
    <name type="scientific">Enterococcus raffinosus</name>
    <dbReference type="NCBI Taxonomy" id="71452"/>
    <lineage>
        <taxon>Bacteria</taxon>
        <taxon>Bacillati</taxon>
        <taxon>Bacillota</taxon>
        <taxon>Bacilli</taxon>
        <taxon>Lactobacillales</taxon>
        <taxon>Enterococcaceae</taxon>
        <taxon>Enterococcus</taxon>
    </lineage>
</organism>
<dbReference type="PANTHER" id="PTHR36108">
    <property type="entry name" value="COLOSSIN-B-RELATED"/>
    <property type="match status" value="1"/>
</dbReference>
<sequence>MQRKKSCNKFLHIFMTVLILVNTLTSLTVFAESNDQPFLKLEKISKGKTDDQLDLQIMTRSGQENEKVQVSQPVIQQAVLEQDDQRIPLTVENEQSIIVPTQSTGSGVIHLTLKDTKDLSSVDISVQDQKLTYTFGQTSMSQTEESSEETTENSKAISKESTTEIDSSKQENENSEASETLQSTEASTADTKEKSAKADEPTDIRDYFPNGNGTILTESKLVYLDENGDVVEPPVTADTTVRIFYSWSIPEDVRQQIEPGDYFDFKLPDELKPKQTQSGELKNNDGEVYAKYTIDTDGNIRFEFTDEVNNQSDINGSFFFDTEFKKEHIDGPGDITIHYPVEDDLPPVNIEIRPNTDQSIDKKGHFDRTPNPSTVVWTVDFNQGMNHLDEPSITENWPTGIEYKSVKVMELEMNLDGTVKEVGRELNPNEYKVDKNGNVTILGETNKAYRLVYQTDISDSAKPENGGKVSFTNNAQLTDKNNDDGIDAKATVTNNFGKPIEKNMVGYDPNKQEFDWAIKYNYNEKKISKDSAVITDTISKNMDLVDDSVKLYPITFDEKGKEVKGDPLIEGKDYTLEPNPDGEGFVIKFLDDVDGAIRVEYKTKVNGLVTDPTQVSNNVSTGTGQTDGDKGTAQQQNVIKDITDVNYADKKVGWKIAVNKNHYHMENLVLTDTYDPVPGLSMAIKEDLTPDFEIRDVTTNKVLVPGKDYDLELLTDSSGQNEVGFKVVFKGDYNPTESELEITYHTNFDVSLLDPTNPSMDRFKNNMQADWEDEHGNKHQSDDDKDFKPHDPFQLNAQKSGTYNAQTKHITWTIAVNLSRNILVNAQLKDEIKENQDYIDGSLKIYEAEVNKDGTVVKKQPEKIVNDEMKSIDEPNSSNDQTLQIDFPNNVDNTYLIEFETSVEGKIIEGSNQYTNVANYVNNDDERDVIGEVGIKNGGKYVQKTGAQDSEDPDYVNWQAVINPSQSTLDHVVIKDEPSDNQVIDQDSIKLYETTVAEDGTITPNYDKPLKPKTDYTVEVITDNETGKQTLTIKLTNKIETAYQLEYRSYINSSASGSKDTVSNKITVSGDNEQTISGGDGQDVTVEINHSGGSATGKKGKLVIQKTEADGKTPLAGAKFELWNTTKTQLLREGKVDDNGQITFGNLPYGEYLLFETAAPKGFTISDDLVDGRRITIDDKTSTENAAPLTIPNERNKVILQKTDEQGNPIKFDDDIQTGARFKLEHFSNLMPNHALWEPVALDPDRLNSDGVLEIDSLPLGLYRITEIEAPTGYVLNNTPINFVVYRNSDHQIPTIHLNYKNYKGSAELLKTDSTGNPLAGAMFDVIDSTGKKVNSEPIVSQDDGKVTITGLSPGDYKFVETKAPDGYILNSSEIPFTIDETSHDKPKTVTTQADGSPLELANHKGSVEFVKKDKSGKVLEGAEFDLLDTEGKKVNQEPITSDKNGKVHVDNLAPGNYTFVETKAPDGYLLNEMKLLFTIDASHKGKVSVVKLPDFINYKGAFQIVKRNTDGDGLAGAEFTLYQEDKVTVEQKVKSDKDGKVTFTNLAPGTYYYQETKAPTVTDGTNYVINPALIKVEISDRAEDAPELEKLGDFQNFRGKAQITKVGEGDSIAGAEFELYHIENGEQKHVRTILTPENGILDISGLGAGEYMLKETKPAPGYILNKQPIYFVVQENNDQDPTIDNLDFENYESGVIGRKVNEQKKALQGAEYQVYKADGDKPTGDPVVVKDRDGKNYENSTIITNEKGEIYFQGLNEGQYVLVETKAPEGYILDTKPHPFEITGQLGKPDKVILGDFVNYKGAVLATKKNEDGKILSGAEFEIQDTEGKVQTILNSAGKETKKLISDKDGKIYANGLNPGKYQLVETKAPTNYLLNKQKVTFTVSDKASGKPETITLADFINYQGSVKLQKVSPLNKELTGAVFGLYHSDGEHIGDYTSDQKGQVAVNKLSPGDYYFAEKKAPDGYEISSEKRKFTITSSKQGRPETLDLGKFVNEEVAKKTNIPTSMNKSKPSNKDSETTTGSYPKTNDTRNPWLLIAGIAVIIIAGTIYFRRRNK</sequence>
<evidence type="ECO:0000256" key="4">
    <source>
        <dbReference type="ARBA" id="ARBA00022525"/>
    </source>
</evidence>
<feature type="domain" description="Gram-positive cocci surface proteins LPxTG" evidence="10">
    <location>
        <begin position="2026"/>
        <end position="2058"/>
    </location>
</feature>
<dbReference type="PANTHER" id="PTHR36108:SF13">
    <property type="entry name" value="COLOSSIN-B-RELATED"/>
    <property type="match status" value="1"/>
</dbReference>
<comment type="subcellular location">
    <subcellularLocation>
        <location evidence="1">Secreted</location>
        <location evidence="1">Cell wall</location>
        <topology evidence="1">Peptidoglycan-anchor</topology>
    </subcellularLocation>
</comment>
<keyword evidence="4" id="KW-0964">Secreted</keyword>
<evidence type="ECO:0000256" key="5">
    <source>
        <dbReference type="ARBA" id="ARBA00022729"/>
    </source>
</evidence>
<feature type="compositionally biased region" description="Basic and acidic residues" evidence="7">
    <location>
        <begin position="157"/>
        <end position="172"/>
    </location>
</feature>
<feature type="compositionally biased region" description="Basic and acidic residues" evidence="7">
    <location>
        <begin position="774"/>
        <end position="791"/>
    </location>
</feature>
<dbReference type="InterPro" id="IPR019931">
    <property type="entry name" value="LPXTG_anchor"/>
</dbReference>
<dbReference type="GO" id="GO:0005518">
    <property type="term" value="F:collagen binding"/>
    <property type="evidence" value="ECO:0007669"/>
    <property type="project" value="InterPro"/>
</dbReference>
<evidence type="ECO:0000256" key="7">
    <source>
        <dbReference type="SAM" id="MobiDB-lite"/>
    </source>
</evidence>
<evidence type="ECO:0000256" key="9">
    <source>
        <dbReference type="SAM" id="SignalP"/>
    </source>
</evidence>
<keyword evidence="8" id="KW-1133">Transmembrane helix</keyword>
<proteinExistence type="inferred from homology"/>
<gene>
    <name evidence="11" type="ORF">P7D78_14250</name>
</gene>
<dbReference type="SUPFAM" id="SSF49401">
    <property type="entry name" value="Bacterial adhesins"/>
    <property type="match status" value="6"/>
</dbReference>
<dbReference type="Pfam" id="PF17802">
    <property type="entry name" value="SpaA"/>
    <property type="match status" value="9"/>
</dbReference>
<reference evidence="11" key="1">
    <citation type="submission" date="2023-03" db="EMBL/GenBank/DDBJ databases">
        <authorList>
            <person name="Shen W."/>
            <person name="Cai J."/>
        </authorList>
    </citation>
    <scope>NUCLEOTIDE SEQUENCE</scope>
    <source>
        <strain evidence="11">B646-2</strain>
    </source>
</reference>
<feature type="transmembrane region" description="Helical" evidence="8">
    <location>
        <begin position="2035"/>
        <end position="2053"/>
    </location>
</feature>
<dbReference type="InterPro" id="IPR008456">
    <property type="entry name" value="Collagen-bd_dom"/>
</dbReference>
<dbReference type="InterPro" id="IPR008966">
    <property type="entry name" value="Adhesion_dom_sf"/>
</dbReference>
<evidence type="ECO:0000256" key="8">
    <source>
        <dbReference type="SAM" id="Phobius"/>
    </source>
</evidence>